<organism evidence="3 4">
    <name type="scientific">Streptomyces marokkonensis</name>
    <dbReference type="NCBI Taxonomy" id="324855"/>
    <lineage>
        <taxon>Bacteria</taxon>
        <taxon>Bacillati</taxon>
        <taxon>Actinomycetota</taxon>
        <taxon>Actinomycetes</taxon>
        <taxon>Kitasatosporales</taxon>
        <taxon>Streptomycetaceae</taxon>
        <taxon>Streptomyces</taxon>
    </lineage>
</organism>
<evidence type="ECO:0000313" key="4">
    <source>
        <dbReference type="Proteomes" id="UP001601627"/>
    </source>
</evidence>
<proteinExistence type="inferred from homology"/>
<reference evidence="3 4" key="1">
    <citation type="submission" date="2024-09" db="EMBL/GenBank/DDBJ databases">
        <title>The Natural Products Discovery Center: Release of the First 8490 Sequenced Strains for Exploring Actinobacteria Biosynthetic Diversity.</title>
        <authorList>
            <person name="Kalkreuter E."/>
            <person name="Kautsar S.A."/>
            <person name="Yang D."/>
            <person name="Bader C.D."/>
            <person name="Teijaro C.N."/>
            <person name="Fluegel L."/>
            <person name="Davis C.M."/>
            <person name="Simpson J.R."/>
            <person name="Lauterbach L."/>
            <person name="Steele A.D."/>
            <person name="Gui C."/>
            <person name="Meng S."/>
            <person name="Li G."/>
            <person name="Viehrig K."/>
            <person name="Ye F."/>
            <person name="Su P."/>
            <person name="Kiefer A.F."/>
            <person name="Nichols A."/>
            <person name="Cepeda A.J."/>
            <person name="Yan W."/>
            <person name="Fan B."/>
            <person name="Jiang Y."/>
            <person name="Adhikari A."/>
            <person name="Zheng C.-J."/>
            <person name="Schuster L."/>
            <person name="Cowan T.M."/>
            <person name="Smanski M.J."/>
            <person name="Chevrette M.G."/>
            <person name="De Carvalho L.P.S."/>
            <person name="Shen B."/>
        </authorList>
    </citation>
    <scope>NUCLEOTIDE SEQUENCE [LARGE SCALE GENOMIC DNA]</scope>
    <source>
        <strain evidence="3 4">NPDC058328</strain>
    </source>
</reference>
<dbReference type="PRINTS" id="PR01438">
    <property type="entry name" value="UNVRSLSTRESS"/>
</dbReference>
<accession>A0ABW6QJK0</accession>
<name>A0ABW6QJK0_9ACTN</name>
<keyword evidence="4" id="KW-1185">Reference proteome</keyword>
<dbReference type="EMBL" id="JBHVZQ010000073">
    <property type="protein sequence ID" value="MFF1278876.1"/>
    <property type="molecule type" value="Genomic_DNA"/>
</dbReference>
<sequence>MRSPTVTVGLDGSRESLAAAGWAAGEAALRGAALRLVHVGEQRPSSSVPFAGNAVAPPGDDRSARMLREVRDRLAHRHPGLRIGADRLDGRTVAGLVSAAEESVEVTDECVIGRPGTHLTDASRDASLVVVGRRTRHAALGLHIGPVTQAVLQYAVAPVAVIPHD</sequence>
<evidence type="ECO:0000259" key="2">
    <source>
        <dbReference type="Pfam" id="PF00582"/>
    </source>
</evidence>
<dbReference type="RefSeq" id="WP_388241738.1">
    <property type="nucleotide sequence ID" value="NZ_JBHVZQ010000073.1"/>
</dbReference>
<dbReference type="InterPro" id="IPR006016">
    <property type="entry name" value="UspA"/>
</dbReference>
<dbReference type="Gene3D" id="3.40.50.620">
    <property type="entry name" value="HUPs"/>
    <property type="match status" value="2"/>
</dbReference>
<dbReference type="InterPro" id="IPR014729">
    <property type="entry name" value="Rossmann-like_a/b/a_fold"/>
</dbReference>
<comment type="caution">
    <text evidence="3">The sequence shown here is derived from an EMBL/GenBank/DDBJ whole genome shotgun (WGS) entry which is preliminary data.</text>
</comment>
<dbReference type="PANTHER" id="PTHR46268:SF6">
    <property type="entry name" value="UNIVERSAL STRESS PROTEIN UP12"/>
    <property type="match status" value="1"/>
</dbReference>
<feature type="domain" description="UspA" evidence="2">
    <location>
        <begin position="5"/>
        <end position="163"/>
    </location>
</feature>
<comment type="similarity">
    <text evidence="1">Belongs to the universal stress protein A family.</text>
</comment>
<evidence type="ECO:0000256" key="1">
    <source>
        <dbReference type="ARBA" id="ARBA00008791"/>
    </source>
</evidence>
<gene>
    <name evidence="3" type="ORF">ACFVZC_36845</name>
</gene>
<dbReference type="InterPro" id="IPR006015">
    <property type="entry name" value="Universal_stress_UspA"/>
</dbReference>
<evidence type="ECO:0000313" key="3">
    <source>
        <dbReference type="EMBL" id="MFF1278876.1"/>
    </source>
</evidence>
<dbReference type="Proteomes" id="UP001601627">
    <property type="component" value="Unassembled WGS sequence"/>
</dbReference>
<protein>
    <submittedName>
        <fullName evidence="3">Universal stress protein</fullName>
    </submittedName>
</protein>
<dbReference type="Pfam" id="PF00582">
    <property type="entry name" value="Usp"/>
    <property type="match status" value="1"/>
</dbReference>
<dbReference type="PANTHER" id="PTHR46268">
    <property type="entry name" value="STRESS RESPONSE PROTEIN NHAX"/>
    <property type="match status" value="1"/>
</dbReference>
<dbReference type="SUPFAM" id="SSF52402">
    <property type="entry name" value="Adenine nucleotide alpha hydrolases-like"/>
    <property type="match status" value="1"/>
</dbReference>